<evidence type="ECO:0000259" key="1">
    <source>
        <dbReference type="Pfam" id="PF13701"/>
    </source>
</evidence>
<dbReference type="AlphaFoldDB" id="A0A538SJC2"/>
<dbReference type="InterPro" id="IPR025668">
    <property type="entry name" value="Tnp_DDE_dom"/>
</dbReference>
<evidence type="ECO:0000313" key="3">
    <source>
        <dbReference type="Proteomes" id="UP000320184"/>
    </source>
</evidence>
<reference evidence="2 3" key="1">
    <citation type="journal article" date="2019" name="Nat. Microbiol.">
        <title>Mediterranean grassland soil C-N compound turnover is dependent on rainfall and depth, and is mediated by genomically divergent microorganisms.</title>
        <authorList>
            <person name="Diamond S."/>
            <person name="Andeer P.F."/>
            <person name="Li Z."/>
            <person name="Crits-Christoph A."/>
            <person name="Burstein D."/>
            <person name="Anantharaman K."/>
            <person name="Lane K.R."/>
            <person name="Thomas B.C."/>
            <person name="Pan C."/>
            <person name="Northen T.R."/>
            <person name="Banfield J.F."/>
        </authorList>
    </citation>
    <scope>NUCLEOTIDE SEQUENCE [LARGE SCALE GENOMIC DNA]</scope>
    <source>
        <strain evidence="2">WS_3</strain>
    </source>
</reference>
<protein>
    <submittedName>
        <fullName evidence="2">IS1380 family transposase</fullName>
    </submittedName>
</protein>
<dbReference type="InterPro" id="IPR047960">
    <property type="entry name" value="Transpos_IS1380"/>
</dbReference>
<comment type="caution">
    <text evidence="2">The sequence shown here is derived from an EMBL/GenBank/DDBJ whole genome shotgun (WGS) entry which is preliminary data.</text>
</comment>
<evidence type="ECO:0000313" key="2">
    <source>
        <dbReference type="EMBL" id="TMQ51472.1"/>
    </source>
</evidence>
<dbReference type="Proteomes" id="UP000320184">
    <property type="component" value="Unassembled WGS sequence"/>
</dbReference>
<name>A0A538SJC2_UNCEI</name>
<proteinExistence type="predicted"/>
<sequence length="460" mass="52213">MRRRKADLGRRVNRDLRVEFSESGLTSYAGLELVIRYFQRIDLNGLIRQHLSGLAGDFATTAMVRVMLGLLIAGGRRLQHVTHVVGDPLIHRFCGLAQLPGRFTLSRWLQQFTGQWIERLCALNAAVVARAVHLQTGLRTLTVDVDGTVVSTGMTVERAFRGFNPHHRKVPSYYPITAYVAETGHLLRVKNRSGNINDGKASIPFLRELFAQVADTLGRAVRLRFRMDGDFFKQSVLRLLIARGAGFAIKVPFWQWLDLQQHIRRCRKWQRVNGEVGCFEVHLPLTPWKLEMRIVIYRKVVHHRSARNFQLDLFDPDDGYYEYSAVATNLGLSGPKLWHFMCGRGAHEKVIGELKGGLAFGTIPTRHYGANSAWQQFVALAHNLITNFQIETGAPPRRRSAKRTALHVLKSIHTLRFELFHRAGRLVRPAGATVLRMARNEPTKRLFLRIADRLGGVRAA</sequence>
<accession>A0A538SJC2</accession>
<gene>
    <name evidence="2" type="ORF">E6K73_05780</name>
</gene>
<dbReference type="EMBL" id="VBOT01000071">
    <property type="protein sequence ID" value="TMQ51472.1"/>
    <property type="molecule type" value="Genomic_DNA"/>
</dbReference>
<feature type="domain" description="Transposase DDE" evidence="1">
    <location>
        <begin position="13"/>
        <end position="454"/>
    </location>
</feature>
<dbReference type="NCBIfam" id="NF033539">
    <property type="entry name" value="transpos_IS1380"/>
    <property type="match status" value="1"/>
</dbReference>
<organism evidence="2 3">
    <name type="scientific">Eiseniibacteriota bacterium</name>
    <dbReference type="NCBI Taxonomy" id="2212470"/>
    <lineage>
        <taxon>Bacteria</taxon>
        <taxon>Candidatus Eiseniibacteriota</taxon>
    </lineage>
</organism>
<dbReference type="Pfam" id="PF13701">
    <property type="entry name" value="DDE_Tnp_1_4"/>
    <property type="match status" value="1"/>
</dbReference>